<dbReference type="NCBIfam" id="TIGR00724">
    <property type="entry name" value="urea_amlyse_rel"/>
    <property type="match status" value="1"/>
</dbReference>
<dbReference type="PANTHER" id="PTHR18866">
    <property type="entry name" value="CARBOXYLASE:PYRUVATE/ACETYL-COA/PROPIONYL-COA CARBOXYLASE"/>
    <property type="match status" value="1"/>
</dbReference>
<dbReference type="Gene3D" id="3.30.1360.40">
    <property type="match status" value="1"/>
</dbReference>
<dbReference type="SUPFAM" id="SSF160467">
    <property type="entry name" value="PH0987 N-terminal domain-like"/>
    <property type="match status" value="1"/>
</dbReference>
<keyword evidence="6" id="KW-0092">Biotin</keyword>
<evidence type="ECO:0000256" key="5">
    <source>
        <dbReference type="ARBA" id="ARBA00022840"/>
    </source>
</evidence>
<dbReference type="PROSITE" id="PS00867">
    <property type="entry name" value="CPSASE_2"/>
    <property type="match status" value="1"/>
</dbReference>
<evidence type="ECO:0000256" key="7">
    <source>
        <dbReference type="PROSITE-ProRule" id="PRU00409"/>
    </source>
</evidence>
<dbReference type="NCBIfam" id="TIGR02712">
    <property type="entry name" value="urea_carbox"/>
    <property type="match status" value="1"/>
</dbReference>
<protein>
    <submittedName>
        <fullName evidence="11">Urea carboxylase</fullName>
    </submittedName>
</protein>
<evidence type="ECO:0000313" key="11">
    <source>
        <dbReference type="EMBL" id="SFD82642.1"/>
    </source>
</evidence>
<dbReference type="PROSITE" id="PS50979">
    <property type="entry name" value="BC"/>
    <property type="match status" value="1"/>
</dbReference>
<evidence type="ECO:0000256" key="3">
    <source>
        <dbReference type="ARBA" id="ARBA00022741"/>
    </source>
</evidence>
<evidence type="ECO:0000259" key="8">
    <source>
        <dbReference type="PROSITE" id="PS50968"/>
    </source>
</evidence>
<dbReference type="PROSITE" id="PS00866">
    <property type="entry name" value="CPSASE_1"/>
    <property type="match status" value="1"/>
</dbReference>
<dbReference type="GO" id="GO:0016787">
    <property type="term" value="F:hydrolase activity"/>
    <property type="evidence" value="ECO:0007669"/>
    <property type="project" value="UniProtKB-KW"/>
</dbReference>
<dbReference type="SUPFAM" id="SSF51230">
    <property type="entry name" value="Single hybrid motif"/>
    <property type="match status" value="1"/>
</dbReference>
<keyword evidence="3 7" id="KW-0547">Nucleotide-binding</keyword>
<dbReference type="InterPro" id="IPR011764">
    <property type="entry name" value="Biotin_carboxylation_dom"/>
</dbReference>
<proteinExistence type="predicted"/>
<dbReference type="Pfam" id="PF00364">
    <property type="entry name" value="Biotin_lipoyl"/>
    <property type="match status" value="1"/>
</dbReference>
<dbReference type="SMART" id="SM00796">
    <property type="entry name" value="AHS1"/>
    <property type="match status" value="1"/>
</dbReference>
<dbReference type="GO" id="GO:0005524">
    <property type="term" value="F:ATP binding"/>
    <property type="evidence" value="ECO:0007669"/>
    <property type="project" value="UniProtKB-UniRule"/>
</dbReference>
<keyword evidence="12" id="KW-1185">Reference proteome</keyword>
<dbReference type="PANTHER" id="PTHR18866:SF128">
    <property type="entry name" value="UREA AMIDOLYASE"/>
    <property type="match status" value="1"/>
</dbReference>
<dbReference type="Pfam" id="PF02785">
    <property type="entry name" value="Biotin_carb_C"/>
    <property type="match status" value="1"/>
</dbReference>
<evidence type="ECO:0000256" key="2">
    <source>
        <dbReference type="ARBA" id="ARBA00022598"/>
    </source>
</evidence>
<dbReference type="Gene3D" id="2.40.50.100">
    <property type="match status" value="1"/>
</dbReference>
<evidence type="ECO:0000313" key="12">
    <source>
        <dbReference type="Proteomes" id="UP000198855"/>
    </source>
</evidence>
<dbReference type="PROSITE" id="PS50968">
    <property type="entry name" value="BIOTINYL_LIPOYL"/>
    <property type="match status" value="1"/>
</dbReference>
<dbReference type="OrthoDB" id="9807469at2"/>
<comment type="cofactor">
    <cofactor evidence="1">
        <name>biotin</name>
        <dbReference type="ChEBI" id="CHEBI:57586"/>
    </cofactor>
</comment>
<dbReference type="InterPro" id="IPR050856">
    <property type="entry name" value="Biotin_carboxylase_complex"/>
</dbReference>
<dbReference type="Pfam" id="PF02682">
    <property type="entry name" value="CT_C_D"/>
    <property type="match status" value="1"/>
</dbReference>
<dbReference type="EMBL" id="FOMT01000001">
    <property type="protein sequence ID" value="SFD82642.1"/>
    <property type="molecule type" value="Genomic_DNA"/>
</dbReference>
<dbReference type="SUPFAM" id="SSF52440">
    <property type="entry name" value="PreATP-grasp domain"/>
    <property type="match status" value="1"/>
</dbReference>
<gene>
    <name evidence="11" type="ORF">SAMN05216378_1604</name>
</gene>
<dbReference type="InterPro" id="IPR005481">
    <property type="entry name" value="BC-like_N"/>
</dbReference>
<reference evidence="12" key="1">
    <citation type="submission" date="2016-10" db="EMBL/GenBank/DDBJ databases">
        <authorList>
            <person name="Varghese N."/>
            <person name="Submissions S."/>
        </authorList>
    </citation>
    <scope>NUCLEOTIDE SEQUENCE [LARGE SCALE GENOMIC DNA]</scope>
    <source>
        <strain evidence="12">CGMCC 1.10784</strain>
    </source>
</reference>
<dbReference type="InterPro" id="IPR003778">
    <property type="entry name" value="CT_A_B"/>
</dbReference>
<dbReference type="InterPro" id="IPR011053">
    <property type="entry name" value="Single_hybrid_motif"/>
</dbReference>
<dbReference type="SMART" id="SM00797">
    <property type="entry name" value="AHS2"/>
    <property type="match status" value="1"/>
</dbReference>
<dbReference type="CDD" id="cd06850">
    <property type="entry name" value="biotinyl_domain"/>
    <property type="match status" value="1"/>
</dbReference>
<dbReference type="Pfam" id="PF02626">
    <property type="entry name" value="CT_A_B"/>
    <property type="match status" value="1"/>
</dbReference>
<dbReference type="InterPro" id="IPR016185">
    <property type="entry name" value="PreATP-grasp_dom_sf"/>
</dbReference>
<evidence type="ECO:0000256" key="4">
    <source>
        <dbReference type="ARBA" id="ARBA00022801"/>
    </source>
</evidence>
<dbReference type="Proteomes" id="UP000198855">
    <property type="component" value="Unassembled WGS sequence"/>
</dbReference>
<dbReference type="FunFam" id="3.40.50.20:FF:000010">
    <property type="entry name" value="Propionyl-CoA carboxylase subunit alpha"/>
    <property type="match status" value="1"/>
</dbReference>
<accession>A0A1I1VHV2</accession>
<dbReference type="SMART" id="SM00878">
    <property type="entry name" value="Biotin_carb_C"/>
    <property type="match status" value="1"/>
</dbReference>
<dbReference type="InterPro" id="IPR011054">
    <property type="entry name" value="Rudment_hybrid_motif"/>
</dbReference>
<dbReference type="InterPro" id="IPR003833">
    <property type="entry name" value="CT_C_D"/>
</dbReference>
<name>A0A1I1VHV2_9BACL</name>
<dbReference type="RefSeq" id="WP_091183096.1">
    <property type="nucleotide sequence ID" value="NZ_FOMT01000001.1"/>
</dbReference>
<dbReference type="STRING" id="1045775.SAMN05216378_1604"/>
<sequence length="1215" mass="133323">MFTKVLIANRGAIAVRIERTLRKMGIASVAVYTKADQDSQHVDQADEAVLLGDGPAKESYLNADLILQIAKDTGAQAIHPGYGFLSENADFARACRENGIVFIGPTPEQMEAFGLKHSARELAERANVPLLPGTPLLTELDEAAAHAAEIGYPVILKSTAGGGGIGMRVCEDEAALRTAFDSVRHLAEANFKNGGMFLEKYIAKARHVEVQIFGNEFGEVVALGERDCSVQRRNQKVVEESPAPQFPAEVRAEILACAKRLAAVAGYRSAGTVEFLYDPSSCKFYFLEVNTRLQVEHGVTEEVLGLDLVEWMAKEAAGELHGLEALVPASKGHSIQARIYAEDCLQGFRPSAGQLDQALFAREARTETWVRDGITVTTLYDPMLAKVIVHGENREDAIAKLKQALSETRFYGITTNLQYVQALLDEKQFATGDVFTQMLNGFAPSESALEVLDGGIQTTVQDYPGRVGHWDVGVPPCGPMDPLAFRIGNKLLGNADEASGLELTLRGGSYKFRNSMLFCVTGADMKPALDDVAVPMYTPVRAERGQVLSFGESEAGLRTYLLIEGGFDMPLILGSAATFTLGGFGGHGGRALRTGDVLGVNRHQGADLIKVQHALPAQLQPAISREWTIGVIPGPHCTSEFLKPEYLEQLANTSFEVHFNSSRTGVRLIGPAPLWEREDGGEAGLHPSNIHDNAYAVGTLDLTGDMPILLGPDGPSLGGFVCPVTTASAEFWKLGQLHPGDKVRFQLVTLEEAEELRKLQEELLDTIQQGHADELHAGSLPEIHSTFSPEYPVLYREEAGRKFPITIRCSGDENLLVEYGSLELDLLLRFQVHALIEAIRENGVIPVLDLTPGVRSVQVHIDAKRMNVREAAKQLLAIDSSLPPLESIRVPSRIVRLPLSWDDPATQLAIDRYQQNVRPDAPWCPSNLEFIRRVNGLESIEDVQRIVFDASYLVLGLGDVYLGAPLATPIDPRHRLVTTKYNPARTWTPENAVGIGGAYMCVYGMEGPGGYQFVGRTIQMWNKLRSTESFKAGKPWLLRFFDQIQFYPVTAEELLQLREDFPRGRFEAEITETTFDLGEYLQFLDSIEESAGQFRSQQQKSFNEERERWKELGLAEYVSDQDSSKPVNDEELPTGIDAMTCSMPGSVWKVLVNPGDSIKKGDSLIIVESMKMEFSQSAPFDGVVHSVHVKPGDGVNAGQLIVGISKLSERELTRV</sequence>
<dbReference type="Pfam" id="PF00289">
    <property type="entry name" value="Biotin_carb_N"/>
    <property type="match status" value="1"/>
</dbReference>
<keyword evidence="4" id="KW-0378">Hydrolase</keyword>
<evidence type="ECO:0000259" key="9">
    <source>
        <dbReference type="PROSITE" id="PS50975"/>
    </source>
</evidence>
<dbReference type="AlphaFoldDB" id="A0A1I1VHV2"/>
<evidence type="ECO:0000259" key="10">
    <source>
        <dbReference type="PROSITE" id="PS50979"/>
    </source>
</evidence>
<dbReference type="SUPFAM" id="SSF50891">
    <property type="entry name" value="Cyclophilin-like"/>
    <property type="match status" value="2"/>
</dbReference>
<dbReference type="PROSITE" id="PS50975">
    <property type="entry name" value="ATP_GRASP"/>
    <property type="match status" value="1"/>
</dbReference>
<dbReference type="InterPro" id="IPR005482">
    <property type="entry name" value="Biotin_COase_C"/>
</dbReference>
<organism evidence="11 12">
    <name type="scientific">Paenibacillus catalpae</name>
    <dbReference type="NCBI Taxonomy" id="1045775"/>
    <lineage>
        <taxon>Bacteria</taxon>
        <taxon>Bacillati</taxon>
        <taxon>Bacillota</taxon>
        <taxon>Bacilli</taxon>
        <taxon>Bacillales</taxon>
        <taxon>Paenibacillaceae</taxon>
        <taxon>Paenibacillus</taxon>
    </lineage>
</organism>
<feature type="domain" description="Biotin carboxylation" evidence="10">
    <location>
        <begin position="1"/>
        <end position="444"/>
    </location>
</feature>
<evidence type="ECO:0000256" key="1">
    <source>
        <dbReference type="ARBA" id="ARBA00001953"/>
    </source>
</evidence>
<feature type="domain" description="ATP-grasp" evidence="9">
    <location>
        <begin position="120"/>
        <end position="317"/>
    </location>
</feature>
<dbReference type="Pfam" id="PF02786">
    <property type="entry name" value="CPSase_L_D2"/>
    <property type="match status" value="1"/>
</dbReference>
<keyword evidence="2" id="KW-0436">Ligase</keyword>
<dbReference type="InterPro" id="IPR029000">
    <property type="entry name" value="Cyclophilin-like_dom_sf"/>
</dbReference>
<dbReference type="Gene3D" id="3.30.470.20">
    <property type="entry name" value="ATP-grasp fold, B domain"/>
    <property type="match status" value="1"/>
</dbReference>
<evidence type="ECO:0000256" key="6">
    <source>
        <dbReference type="ARBA" id="ARBA00023267"/>
    </source>
</evidence>
<dbReference type="Gene3D" id="2.40.100.10">
    <property type="entry name" value="Cyclophilin-like"/>
    <property type="match status" value="2"/>
</dbReference>
<dbReference type="SUPFAM" id="SSF56059">
    <property type="entry name" value="Glutathione synthetase ATP-binding domain-like"/>
    <property type="match status" value="1"/>
</dbReference>
<dbReference type="InterPro" id="IPR000089">
    <property type="entry name" value="Biotin_lipoyl"/>
</dbReference>
<keyword evidence="5 7" id="KW-0067">ATP-binding</keyword>
<dbReference type="InterPro" id="IPR011761">
    <property type="entry name" value="ATP-grasp"/>
</dbReference>
<dbReference type="InterPro" id="IPR005479">
    <property type="entry name" value="CPAse_ATP-bd"/>
</dbReference>
<dbReference type="SUPFAM" id="SSF51246">
    <property type="entry name" value="Rudiment single hybrid motif"/>
    <property type="match status" value="1"/>
</dbReference>
<dbReference type="InterPro" id="IPR014084">
    <property type="entry name" value="Urea_COase"/>
</dbReference>
<dbReference type="GO" id="GO:0046872">
    <property type="term" value="F:metal ion binding"/>
    <property type="evidence" value="ECO:0007669"/>
    <property type="project" value="InterPro"/>
</dbReference>
<feature type="domain" description="Lipoyl-binding" evidence="8">
    <location>
        <begin position="1127"/>
        <end position="1205"/>
    </location>
</feature>
<dbReference type="GO" id="GO:0016874">
    <property type="term" value="F:ligase activity"/>
    <property type="evidence" value="ECO:0007669"/>
    <property type="project" value="UniProtKB-KW"/>
</dbReference>